<dbReference type="OrthoDB" id="3681944at2"/>
<comment type="subcellular location">
    <subcellularLocation>
        <location evidence="1">Cytoplasm</location>
    </subcellularLocation>
</comment>
<dbReference type="InterPro" id="IPR025734">
    <property type="entry name" value="EspG"/>
</dbReference>
<dbReference type="Proteomes" id="UP000322244">
    <property type="component" value="Unassembled WGS sequence"/>
</dbReference>
<sequence>MIDLGIGPAPSTLEAVTLTLDEMELLMERLQIDELPVVLAAVPRYDNAPDRDAALGAAEGALTERGLIDDGQIVPDLVERLQVLARPHWIIALRYYVDESISRLCVAKGDERTVLALRGPDTYVIDQLDTDPAGPIIAALGPSTPLDFSGLNAPTEPLGLIFDDSSDPERTAERLAEIGIPSRESGVVAAAMLHCFAHTEIVGVAYGDGTRDQAEGNIAVFDTRDGRFIATSSRAADGTKWSALSSGTDARLRQAIHSLVETLPTRENFPTRQ</sequence>
<reference evidence="5 6" key="1">
    <citation type="submission" date="2019-07" db="EMBL/GenBank/DDBJ databases">
        <title>Rhodococcus cavernicolus sp. nov., isolated from a cave.</title>
        <authorList>
            <person name="Lee S.D."/>
        </authorList>
    </citation>
    <scope>NUCLEOTIDE SEQUENCE [LARGE SCALE GENOMIC DNA]</scope>
    <source>
        <strain evidence="5 6">C1-24</strain>
    </source>
</reference>
<evidence type="ECO:0000256" key="2">
    <source>
        <dbReference type="ARBA" id="ARBA00006411"/>
    </source>
</evidence>
<evidence type="ECO:0000256" key="3">
    <source>
        <dbReference type="ARBA" id="ARBA00022490"/>
    </source>
</evidence>
<evidence type="ECO:0000313" key="5">
    <source>
        <dbReference type="EMBL" id="KAA0024697.1"/>
    </source>
</evidence>
<dbReference type="Pfam" id="PF14011">
    <property type="entry name" value="ESX-1_EspG"/>
    <property type="match status" value="1"/>
</dbReference>
<keyword evidence="4" id="KW-0143">Chaperone</keyword>
<protein>
    <submittedName>
        <fullName evidence="5">ESX secretion-associated protein EspG</fullName>
    </submittedName>
</protein>
<gene>
    <name evidence="5" type="ORF">FOY51_01795</name>
</gene>
<dbReference type="AlphaFoldDB" id="A0A5A7SIZ9"/>
<keyword evidence="6" id="KW-1185">Reference proteome</keyword>
<proteinExistence type="inferred from homology"/>
<evidence type="ECO:0000313" key="6">
    <source>
        <dbReference type="Proteomes" id="UP000322244"/>
    </source>
</evidence>
<dbReference type="EMBL" id="VLNY01000001">
    <property type="protein sequence ID" value="KAA0024697.1"/>
    <property type="molecule type" value="Genomic_DNA"/>
</dbReference>
<accession>A0A5A7SIZ9</accession>
<comment type="caution">
    <text evidence="5">The sequence shown here is derived from an EMBL/GenBank/DDBJ whole genome shotgun (WGS) entry which is preliminary data.</text>
</comment>
<name>A0A5A7SIZ9_9NOCA</name>
<evidence type="ECO:0000256" key="1">
    <source>
        <dbReference type="ARBA" id="ARBA00004496"/>
    </source>
</evidence>
<evidence type="ECO:0000256" key="4">
    <source>
        <dbReference type="ARBA" id="ARBA00023186"/>
    </source>
</evidence>
<organism evidence="5 6">
    <name type="scientific">Antrihabitans cavernicola</name>
    <dbReference type="NCBI Taxonomy" id="2495913"/>
    <lineage>
        <taxon>Bacteria</taxon>
        <taxon>Bacillati</taxon>
        <taxon>Actinomycetota</taxon>
        <taxon>Actinomycetes</taxon>
        <taxon>Mycobacteriales</taxon>
        <taxon>Nocardiaceae</taxon>
        <taxon>Antrihabitans</taxon>
    </lineage>
</organism>
<comment type="similarity">
    <text evidence="2">Belongs to the EspG family.</text>
</comment>
<keyword evidence="3" id="KW-0963">Cytoplasm</keyword>
<dbReference type="RefSeq" id="WP_149428472.1">
    <property type="nucleotide sequence ID" value="NZ_VLNY01000001.1"/>
</dbReference>